<accession>A0A9D2RIW0</accession>
<dbReference type="PANTHER" id="PTHR31435:SF9">
    <property type="entry name" value="PROTEIN NATD1"/>
    <property type="match status" value="1"/>
</dbReference>
<evidence type="ECO:0000313" key="2">
    <source>
        <dbReference type="EMBL" id="HJD44819.1"/>
    </source>
</evidence>
<dbReference type="CDD" id="cd04301">
    <property type="entry name" value="NAT_SF"/>
    <property type="match status" value="1"/>
</dbReference>
<dbReference type="Pfam" id="PF14542">
    <property type="entry name" value="Acetyltransf_CG"/>
    <property type="match status" value="1"/>
</dbReference>
<reference evidence="2" key="2">
    <citation type="submission" date="2021-04" db="EMBL/GenBank/DDBJ databases">
        <authorList>
            <person name="Gilroy R."/>
        </authorList>
    </citation>
    <scope>NUCLEOTIDE SEQUENCE</scope>
    <source>
        <strain evidence="2">9264</strain>
    </source>
</reference>
<name>A0A9D2RIW0_9BURK</name>
<evidence type="ECO:0000259" key="1">
    <source>
        <dbReference type="PROSITE" id="PS51729"/>
    </source>
</evidence>
<organism evidence="2 3">
    <name type="scientific">Candidatus Paenalcaligenes intestinipullorum</name>
    <dbReference type="NCBI Taxonomy" id="2838718"/>
    <lineage>
        <taxon>Bacteria</taxon>
        <taxon>Pseudomonadati</taxon>
        <taxon>Pseudomonadota</taxon>
        <taxon>Betaproteobacteria</taxon>
        <taxon>Burkholderiales</taxon>
        <taxon>Alcaligenaceae</taxon>
        <taxon>Paenalcaligenes</taxon>
    </lineage>
</organism>
<dbReference type="PROSITE" id="PS51729">
    <property type="entry name" value="GNAT_YJDJ"/>
    <property type="match status" value="1"/>
</dbReference>
<sequence>MTVSIDHNTDAHQFEYHHDGEVAVLAYSLSNGVISLTHTYVPSQWRGQGIAAQLHQAAFDFIRQADLRVRPLCSYSQSYVQRHPELHALKD</sequence>
<dbReference type="SUPFAM" id="SSF55729">
    <property type="entry name" value="Acyl-CoA N-acyltransferases (Nat)"/>
    <property type="match status" value="1"/>
</dbReference>
<feature type="domain" description="N-acetyltransferase" evidence="1">
    <location>
        <begin position="6"/>
        <end position="91"/>
    </location>
</feature>
<protein>
    <submittedName>
        <fullName evidence="2">N-acetyltransferase</fullName>
    </submittedName>
</protein>
<dbReference type="InterPro" id="IPR016181">
    <property type="entry name" value="Acyl_CoA_acyltransferase"/>
</dbReference>
<proteinExistence type="predicted"/>
<evidence type="ECO:0000313" key="3">
    <source>
        <dbReference type="Proteomes" id="UP000823889"/>
    </source>
</evidence>
<dbReference type="AlphaFoldDB" id="A0A9D2RIW0"/>
<dbReference type="PANTHER" id="PTHR31435">
    <property type="entry name" value="PROTEIN NATD1"/>
    <property type="match status" value="1"/>
</dbReference>
<gene>
    <name evidence="2" type="ORF">H9906_07310</name>
</gene>
<dbReference type="InterPro" id="IPR031165">
    <property type="entry name" value="GNAT_YJDJ"/>
</dbReference>
<dbReference type="EMBL" id="DWUQ01000152">
    <property type="protein sequence ID" value="HJD44819.1"/>
    <property type="molecule type" value="Genomic_DNA"/>
</dbReference>
<dbReference type="Gene3D" id="3.40.630.30">
    <property type="match status" value="1"/>
</dbReference>
<reference evidence="2" key="1">
    <citation type="journal article" date="2021" name="PeerJ">
        <title>Extensive microbial diversity within the chicken gut microbiome revealed by metagenomics and culture.</title>
        <authorList>
            <person name="Gilroy R."/>
            <person name="Ravi A."/>
            <person name="Getino M."/>
            <person name="Pursley I."/>
            <person name="Horton D.L."/>
            <person name="Alikhan N.F."/>
            <person name="Baker D."/>
            <person name="Gharbi K."/>
            <person name="Hall N."/>
            <person name="Watson M."/>
            <person name="Adriaenssens E.M."/>
            <person name="Foster-Nyarko E."/>
            <person name="Jarju S."/>
            <person name="Secka A."/>
            <person name="Antonio M."/>
            <person name="Oren A."/>
            <person name="Chaudhuri R.R."/>
            <person name="La Ragione R."/>
            <person name="Hildebrand F."/>
            <person name="Pallen M.J."/>
        </authorList>
    </citation>
    <scope>NUCLEOTIDE SEQUENCE</scope>
    <source>
        <strain evidence="2">9264</strain>
    </source>
</reference>
<dbReference type="InterPro" id="IPR045057">
    <property type="entry name" value="Gcn5-rel_NAT"/>
</dbReference>
<dbReference type="Proteomes" id="UP000823889">
    <property type="component" value="Unassembled WGS sequence"/>
</dbReference>
<comment type="caution">
    <text evidence="2">The sequence shown here is derived from an EMBL/GenBank/DDBJ whole genome shotgun (WGS) entry which is preliminary data.</text>
</comment>